<dbReference type="AlphaFoldDB" id="A0A0W8IIP8"/>
<dbReference type="Pfam" id="PF20154">
    <property type="entry name" value="LNT_N"/>
    <property type="match status" value="1"/>
</dbReference>
<keyword evidence="3 8" id="KW-0808">Transferase</keyword>
<organism evidence="10 11">
    <name type="scientific">Serinicoccus chungangensis</name>
    <dbReference type="NCBI Taxonomy" id="767452"/>
    <lineage>
        <taxon>Bacteria</taxon>
        <taxon>Bacillati</taxon>
        <taxon>Actinomycetota</taxon>
        <taxon>Actinomycetes</taxon>
        <taxon>Micrococcales</taxon>
        <taxon>Ornithinimicrobiaceae</taxon>
        <taxon>Serinicoccus</taxon>
    </lineage>
</organism>
<dbReference type="InterPro" id="IPR036526">
    <property type="entry name" value="C-N_Hydrolase_sf"/>
</dbReference>
<evidence type="ECO:0000259" key="9">
    <source>
        <dbReference type="PROSITE" id="PS50263"/>
    </source>
</evidence>
<comment type="similarity">
    <text evidence="8">Belongs to the CN hydrolase family. Apolipoprotein N-acyltransferase subfamily.</text>
</comment>
<dbReference type="NCBIfam" id="TIGR00546">
    <property type="entry name" value="lnt"/>
    <property type="match status" value="1"/>
</dbReference>
<comment type="caution">
    <text evidence="10">The sequence shown here is derived from an EMBL/GenBank/DDBJ whole genome shotgun (WGS) entry which is preliminary data.</text>
</comment>
<dbReference type="Pfam" id="PF00795">
    <property type="entry name" value="CN_hydrolase"/>
    <property type="match status" value="1"/>
</dbReference>
<dbReference type="HAMAP" id="MF_01148">
    <property type="entry name" value="Lnt"/>
    <property type="match status" value="1"/>
</dbReference>
<dbReference type="Proteomes" id="UP000054837">
    <property type="component" value="Unassembled WGS sequence"/>
</dbReference>
<dbReference type="CDD" id="cd07571">
    <property type="entry name" value="ALP_N-acyl_transferase"/>
    <property type="match status" value="1"/>
</dbReference>
<evidence type="ECO:0000256" key="3">
    <source>
        <dbReference type="ARBA" id="ARBA00022679"/>
    </source>
</evidence>
<keyword evidence="2 8" id="KW-1003">Cell membrane</keyword>
<comment type="function">
    <text evidence="8">Catalyzes the phospholipid dependent N-acylation of the N-terminal cysteine of apolipoprotein, the last step in lipoprotein maturation.</text>
</comment>
<feature type="transmembrane region" description="Helical" evidence="8">
    <location>
        <begin position="104"/>
        <end position="125"/>
    </location>
</feature>
<feature type="transmembrane region" description="Helical" evidence="8">
    <location>
        <begin position="70"/>
        <end position="92"/>
    </location>
</feature>
<keyword evidence="5 8" id="KW-1133">Transmembrane helix</keyword>
<feature type="domain" description="CN hydrolase" evidence="9">
    <location>
        <begin position="203"/>
        <end position="465"/>
    </location>
</feature>
<dbReference type="GO" id="GO:0042158">
    <property type="term" value="P:lipoprotein biosynthetic process"/>
    <property type="evidence" value="ECO:0007669"/>
    <property type="project" value="UniProtKB-UniRule"/>
</dbReference>
<evidence type="ECO:0000313" key="10">
    <source>
        <dbReference type="EMBL" id="KUG60018.1"/>
    </source>
</evidence>
<comment type="subcellular location">
    <subcellularLocation>
        <location evidence="1 8">Cell membrane</location>
        <topology evidence="1 8">Multi-pass membrane protein</topology>
    </subcellularLocation>
</comment>
<feature type="transmembrane region" description="Helical" evidence="8">
    <location>
        <begin position="20"/>
        <end position="38"/>
    </location>
</feature>
<evidence type="ECO:0000256" key="2">
    <source>
        <dbReference type="ARBA" id="ARBA00022475"/>
    </source>
</evidence>
<feature type="transmembrane region" description="Helical" evidence="8">
    <location>
        <begin position="471"/>
        <end position="492"/>
    </location>
</feature>
<feature type="transmembrane region" description="Helical" evidence="8">
    <location>
        <begin position="137"/>
        <end position="161"/>
    </location>
</feature>
<dbReference type="PANTHER" id="PTHR38686:SF1">
    <property type="entry name" value="APOLIPOPROTEIN N-ACYLTRANSFERASE"/>
    <property type="match status" value="1"/>
</dbReference>
<dbReference type="UniPathway" id="UPA00666"/>
<keyword evidence="7 8" id="KW-0012">Acyltransferase</keyword>
<name>A0A0W8IIP8_9MICO</name>
<sequence length="508" mass="52621">MLLGLLGGVALWLAFPGYDVWWLAPVGCAALALATAGARPWVGAAAGLLLGLTWFAPMFTWAATYAGAPAWLAMSLLSALYPAALGALLAGLQRGGAVRPVVGAAAWVLMEWARSVTPFGGFPWARLGFSQADSPMLGAASVVAVTGLGFLIALVGGLLALSVQGARAREGRGWPRMVTPLGAAVVLVVAPALVPRPVSGETLTVAAVQGDIPEGYDRTLSADPGTMLARYTGRTEDLAAGVRSGALPAPDLVLWPEGATDLDPLDPGVGPVAEARIRVATDAVDAPVVLGGLSRRAGAGAAANMVFSYLPDQGLDQTYRKVYLAPFGEVMPLRPLVRHLSPWVDRIEDLVPGERPGVMPVPARDGRPVVLGLAVCFEVAVDRALRDVVIGGAELLVVPTSNAWFGRGDQSVQHLAISRVRAVEYGRSVAHVSNVGVSALIAPDGTVTERTAAFTEATLLARLSLRTEATLAVSTGPWVVPGAAAIVALAAAQPRRSRRQDRTGTHSS</sequence>
<dbReference type="GO" id="GO:0005886">
    <property type="term" value="C:plasma membrane"/>
    <property type="evidence" value="ECO:0007669"/>
    <property type="project" value="UniProtKB-SubCell"/>
</dbReference>
<protein>
    <recommendedName>
        <fullName evidence="8">Apolipoprotein N-acyltransferase</fullName>
        <shortName evidence="8">ALP N-acyltransferase</shortName>
        <ecNumber evidence="8">2.3.1.269</ecNumber>
    </recommendedName>
</protein>
<dbReference type="PROSITE" id="PS50263">
    <property type="entry name" value="CN_HYDROLASE"/>
    <property type="match status" value="1"/>
</dbReference>
<feature type="transmembrane region" description="Helical" evidence="8">
    <location>
        <begin position="173"/>
        <end position="194"/>
    </location>
</feature>
<dbReference type="InterPro" id="IPR045378">
    <property type="entry name" value="LNT_N"/>
</dbReference>
<dbReference type="GO" id="GO:0016410">
    <property type="term" value="F:N-acyltransferase activity"/>
    <property type="evidence" value="ECO:0007669"/>
    <property type="project" value="UniProtKB-UniRule"/>
</dbReference>
<comment type="pathway">
    <text evidence="8">Protein modification; lipoprotein biosynthesis (N-acyl transfer).</text>
</comment>
<proteinExistence type="inferred from homology"/>
<reference evidence="10 11" key="1">
    <citation type="submission" date="2015-12" db="EMBL/GenBank/DDBJ databases">
        <title>Serinicoccus chungangenesis strain CD08_5 genome sequencing and assembly.</title>
        <authorList>
            <person name="Chander A.M."/>
            <person name="Kaur G."/>
            <person name="Nair G.R."/>
            <person name="Dhawan D.K."/>
            <person name="Kochhar R.K."/>
            <person name="Mayilraj S."/>
            <person name="Bhadada S.K."/>
        </authorList>
    </citation>
    <scope>NUCLEOTIDE SEQUENCE [LARGE SCALE GENOMIC DNA]</scope>
    <source>
        <strain evidence="10 11">CD08_5</strain>
    </source>
</reference>
<dbReference type="EMBL" id="LQBL01000001">
    <property type="protein sequence ID" value="KUG60018.1"/>
    <property type="molecule type" value="Genomic_DNA"/>
</dbReference>
<dbReference type="InterPro" id="IPR003010">
    <property type="entry name" value="C-N_Hydrolase"/>
</dbReference>
<dbReference type="EC" id="2.3.1.269" evidence="8"/>
<feature type="transmembrane region" description="Helical" evidence="8">
    <location>
        <begin position="45"/>
        <end position="64"/>
    </location>
</feature>
<dbReference type="Gene3D" id="3.60.110.10">
    <property type="entry name" value="Carbon-nitrogen hydrolase"/>
    <property type="match status" value="1"/>
</dbReference>
<evidence type="ECO:0000256" key="1">
    <source>
        <dbReference type="ARBA" id="ARBA00004651"/>
    </source>
</evidence>
<gene>
    <name evidence="8" type="primary">lnt</name>
    <name evidence="10" type="ORF">AVL62_15665</name>
</gene>
<evidence type="ECO:0000256" key="5">
    <source>
        <dbReference type="ARBA" id="ARBA00022989"/>
    </source>
</evidence>
<evidence type="ECO:0000256" key="7">
    <source>
        <dbReference type="ARBA" id="ARBA00023315"/>
    </source>
</evidence>
<accession>A0A0W8IIP8</accession>
<keyword evidence="11" id="KW-1185">Reference proteome</keyword>
<dbReference type="InterPro" id="IPR004563">
    <property type="entry name" value="Apolipo_AcylTrfase"/>
</dbReference>
<evidence type="ECO:0000256" key="8">
    <source>
        <dbReference type="HAMAP-Rule" id="MF_01148"/>
    </source>
</evidence>
<dbReference type="PANTHER" id="PTHR38686">
    <property type="entry name" value="APOLIPOPROTEIN N-ACYLTRANSFERASE"/>
    <property type="match status" value="1"/>
</dbReference>
<evidence type="ECO:0000313" key="11">
    <source>
        <dbReference type="Proteomes" id="UP000054837"/>
    </source>
</evidence>
<comment type="catalytic activity">
    <reaction evidence="8">
        <text>N-terminal S-1,2-diacyl-sn-glyceryl-L-cysteinyl-[lipoprotein] + a glycerophospholipid = N-acyl-S-1,2-diacyl-sn-glyceryl-L-cysteinyl-[lipoprotein] + a 2-acyl-sn-glycero-3-phospholipid + H(+)</text>
        <dbReference type="Rhea" id="RHEA:48228"/>
        <dbReference type="Rhea" id="RHEA-COMP:14681"/>
        <dbReference type="Rhea" id="RHEA-COMP:14684"/>
        <dbReference type="ChEBI" id="CHEBI:15378"/>
        <dbReference type="ChEBI" id="CHEBI:136912"/>
        <dbReference type="ChEBI" id="CHEBI:140656"/>
        <dbReference type="ChEBI" id="CHEBI:140657"/>
        <dbReference type="ChEBI" id="CHEBI:140660"/>
        <dbReference type="EC" id="2.3.1.269"/>
    </reaction>
</comment>
<keyword evidence="6 8" id="KW-0472">Membrane</keyword>
<keyword evidence="4 8" id="KW-0812">Transmembrane</keyword>
<dbReference type="STRING" id="767452.AVL62_15665"/>
<evidence type="ECO:0000256" key="4">
    <source>
        <dbReference type="ARBA" id="ARBA00022692"/>
    </source>
</evidence>
<dbReference type="SUPFAM" id="SSF56317">
    <property type="entry name" value="Carbon-nitrogen hydrolase"/>
    <property type="match status" value="1"/>
</dbReference>
<evidence type="ECO:0000256" key="6">
    <source>
        <dbReference type="ARBA" id="ARBA00023136"/>
    </source>
</evidence>